<accession>A0A1S1U4B0</accession>
<proteinExistence type="predicted"/>
<protein>
    <submittedName>
        <fullName evidence="1">Uncharacterized protein</fullName>
    </submittedName>
</protein>
<evidence type="ECO:0000313" key="2">
    <source>
        <dbReference type="Proteomes" id="UP000179840"/>
    </source>
</evidence>
<evidence type="ECO:0000313" key="1">
    <source>
        <dbReference type="EMBL" id="OHV95086.1"/>
    </source>
</evidence>
<comment type="caution">
    <text evidence="1">The sequence shown here is derived from an EMBL/GenBank/DDBJ whole genome shotgun (WGS) entry which is preliminary data.</text>
</comment>
<gene>
    <name evidence="1" type="ORF">AKG95_22675</name>
</gene>
<dbReference type="Proteomes" id="UP000179840">
    <property type="component" value="Unassembled WGS sequence"/>
</dbReference>
<dbReference type="AlphaFoldDB" id="A0A1S1U4B0"/>
<organism evidence="1 2">
    <name type="scientific">Janthinobacterium lividum</name>
    <dbReference type="NCBI Taxonomy" id="29581"/>
    <lineage>
        <taxon>Bacteria</taxon>
        <taxon>Pseudomonadati</taxon>
        <taxon>Pseudomonadota</taxon>
        <taxon>Betaproteobacteria</taxon>
        <taxon>Burkholderiales</taxon>
        <taxon>Oxalobacteraceae</taxon>
        <taxon>Janthinobacterium</taxon>
    </lineage>
</organism>
<reference evidence="1 2" key="1">
    <citation type="submission" date="2015-06" db="EMBL/GenBank/DDBJ databases">
        <title>Draft genome sequencing of a biphenyl-degrading bacterium, Janthinobacterium lividum MEG1.</title>
        <authorList>
            <person name="Shimodaira J."/>
            <person name="Hatta T."/>
        </authorList>
    </citation>
    <scope>NUCLEOTIDE SEQUENCE [LARGE SCALE GENOMIC DNA]</scope>
    <source>
        <strain evidence="1 2">MEG1</strain>
    </source>
</reference>
<sequence>MNTKKTPDQLLLDAQIAFIMSSPDSELDEVLLAAGLDPEDAETRGTAAVDRALTAVEQANIISDALNTLPVNRQREVATNLGIRRTVFAAIAENRARVQTIPKRFLEKLSHEMGASFEVMVLALSGPVRFASAQHKSDQAPELPNQVTFEQLLRDSSMAENEIADLLRENI</sequence>
<name>A0A1S1U4B0_9BURK</name>
<dbReference type="RefSeq" id="WP_071079154.1">
    <property type="nucleotide sequence ID" value="NZ_LFKP01000011.1"/>
</dbReference>
<dbReference type="EMBL" id="LFKP01000011">
    <property type="protein sequence ID" value="OHV95086.1"/>
    <property type="molecule type" value="Genomic_DNA"/>
</dbReference>